<dbReference type="InterPro" id="IPR050415">
    <property type="entry name" value="MRET"/>
</dbReference>
<dbReference type="PROSITE" id="PS00197">
    <property type="entry name" value="2FE2S_FER_1"/>
    <property type="match status" value="1"/>
</dbReference>
<comment type="cofactor">
    <cofactor evidence="3">
        <name>[2Fe-2S] cluster</name>
        <dbReference type="ChEBI" id="CHEBI:190135"/>
    </cofactor>
</comment>
<dbReference type="InterPro" id="IPR017938">
    <property type="entry name" value="Riboflavin_synthase-like_b-brl"/>
</dbReference>
<dbReference type="PANTHER" id="PTHR47354:SF5">
    <property type="entry name" value="PROTEIN RFBI"/>
    <property type="match status" value="1"/>
</dbReference>
<evidence type="ECO:0000313" key="6">
    <source>
        <dbReference type="EMBL" id="AEP36441.1"/>
    </source>
</evidence>
<dbReference type="CDD" id="cd06189">
    <property type="entry name" value="flavin_oxioreductase"/>
    <property type="match status" value="1"/>
</dbReference>
<accession>G4QAY1</accession>
<dbReference type="Gene3D" id="3.10.20.30">
    <property type="match status" value="1"/>
</dbReference>
<dbReference type="InterPro" id="IPR001433">
    <property type="entry name" value="OxRdtase_FAD/NAD-bd"/>
</dbReference>
<evidence type="ECO:0000259" key="5">
    <source>
        <dbReference type="PROSITE" id="PS51384"/>
    </source>
</evidence>
<feature type="domain" description="2Fe-2S ferredoxin-type" evidence="4">
    <location>
        <begin position="3"/>
        <end position="93"/>
    </location>
</feature>
<evidence type="ECO:0000256" key="3">
    <source>
        <dbReference type="ARBA" id="ARBA00034078"/>
    </source>
</evidence>
<dbReference type="PRINTS" id="PR00410">
    <property type="entry name" value="PHEHYDRXLASE"/>
</dbReference>
<dbReference type="PROSITE" id="PS51085">
    <property type="entry name" value="2FE2S_FER_2"/>
    <property type="match status" value="1"/>
</dbReference>
<dbReference type="eggNOG" id="COG0633">
    <property type="taxonomic scope" value="Bacteria"/>
</dbReference>
<dbReference type="InterPro" id="IPR006058">
    <property type="entry name" value="2Fe2S_fd_BS"/>
</dbReference>
<dbReference type="InterPro" id="IPR001709">
    <property type="entry name" value="Flavoprot_Pyr_Nucl_cyt_Rdtase"/>
</dbReference>
<proteinExistence type="predicted"/>
<dbReference type="CDD" id="cd00207">
    <property type="entry name" value="fer2"/>
    <property type="match status" value="1"/>
</dbReference>
<dbReference type="InterPro" id="IPR008333">
    <property type="entry name" value="Cbr1-like_FAD-bd_dom"/>
</dbReference>
<sequence>MAHKVVIESTGDEFLVNEGNNIIDAALENKIVMPYSCRTGSCGTCKGRVVSGNYKLADSAEDLITDEEATQGYALLCSVIPLSDMVIHPTDVKKAGDIEIKKVPVRVAELNKLADDVMQIKLQTPATEPFRYLPGQYIDILLKNNVRRSYSLASKEPMDSKIELHIRHMSGGLFTDHVFAEDGTGMKVREILRIEGPLGTFYLRKDSNKPIVFIATGTGFAPIKAIIEDMIESGIQREATLYWGGRRPHDIYMMDFCNDIASKHEWLKFIPVVSQPESSDGWTGRTGNVSDAVLEDFSDLSGFEVYACGSPFVLEITRDALVEKTNLPESKFFADLFISQADTEDNDG</sequence>
<dbReference type="Pfam" id="PF00111">
    <property type="entry name" value="Fer2"/>
    <property type="match status" value="1"/>
</dbReference>
<dbReference type="InterPro" id="IPR017927">
    <property type="entry name" value="FAD-bd_FR_type"/>
</dbReference>
<dbReference type="RefSeq" id="WP_014111338.1">
    <property type="nucleotide sequence ID" value="NC_016043.1"/>
</dbReference>
<evidence type="ECO:0000259" key="4">
    <source>
        <dbReference type="PROSITE" id="PS51085"/>
    </source>
</evidence>
<keyword evidence="2" id="KW-0411">Iron-sulfur</keyword>
<dbReference type="PRINTS" id="PR00371">
    <property type="entry name" value="FPNCR"/>
</dbReference>
<dbReference type="SUPFAM" id="SSF52343">
    <property type="entry name" value="Ferredoxin reductase-like, C-terminal NADP-linked domain"/>
    <property type="match status" value="1"/>
</dbReference>
<dbReference type="PROSITE" id="PS51384">
    <property type="entry name" value="FAD_FR"/>
    <property type="match status" value="1"/>
</dbReference>
<dbReference type="AlphaFoldDB" id="G4QAY1"/>
<dbReference type="InterPro" id="IPR001041">
    <property type="entry name" value="2Fe-2S_ferredoxin-type"/>
</dbReference>
<comment type="cofactor">
    <cofactor evidence="1">
        <name>FAD</name>
        <dbReference type="ChEBI" id="CHEBI:57692"/>
    </cofactor>
</comment>
<dbReference type="EMBL" id="CP003059">
    <property type="protein sequence ID" value="AEP36441.1"/>
    <property type="molecule type" value="Genomic_DNA"/>
</dbReference>
<gene>
    <name evidence="6" type="ordered locus">TASI_0670</name>
</gene>
<feature type="domain" description="FAD-binding FR-type" evidence="5">
    <location>
        <begin position="100"/>
        <end position="204"/>
    </location>
</feature>
<evidence type="ECO:0000256" key="2">
    <source>
        <dbReference type="ARBA" id="ARBA00022714"/>
    </source>
</evidence>
<dbReference type="Gene3D" id="2.40.30.10">
    <property type="entry name" value="Translation factors"/>
    <property type="match status" value="1"/>
</dbReference>
<dbReference type="HOGENOM" id="CLU_003827_7_0_4"/>
<keyword evidence="2" id="KW-0408">Iron</keyword>
<reference key="1">
    <citation type="submission" date="2011-09" db="EMBL/GenBank/DDBJ databases">
        <title>Genomic characterization of the Taylorella genus.</title>
        <authorList>
            <person name="Hebert L."/>
            <person name="Moumen B."/>
            <person name="Pons N."/>
            <person name="Duquesne F."/>
            <person name="Breuil M.-F."/>
            <person name="Goux D."/>
            <person name="Batto J.-M."/>
            <person name="Renault P."/>
            <person name="Laugier C."/>
            <person name="Petry S."/>
        </authorList>
    </citation>
    <scope>NUCLEOTIDE SEQUENCE</scope>
    <source>
        <strain>MCE3</strain>
    </source>
</reference>
<dbReference type="KEGG" id="tas:TASI_0670"/>
<dbReference type="SUPFAM" id="SSF63380">
    <property type="entry name" value="Riboflavin synthase domain-like"/>
    <property type="match status" value="1"/>
</dbReference>
<organism evidence="6 7">
    <name type="scientific">Taylorella asinigenitalis (strain MCE3)</name>
    <dbReference type="NCBI Taxonomy" id="1008459"/>
    <lineage>
        <taxon>Bacteria</taxon>
        <taxon>Pseudomonadati</taxon>
        <taxon>Pseudomonadota</taxon>
        <taxon>Betaproteobacteria</taxon>
        <taxon>Burkholderiales</taxon>
        <taxon>Alcaligenaceae</taxon>
        <taxon>Taylorella</taxon>
    </lineage>
</organism>
<name>G4QAY1_TAYAM</name>
<evidence type="ECO:0000313" key="7">
    <source>
        <dbReference type="Proteomes" id="UP000009284"/>
    </source>
</evidence>
<dbReference type="PANTHER" id="PTHR47354">
    <property type="entry name" value="NADH OXIDOREDUCTASE HCR"/>
    <property type="match status" value="1"/>
</dbReference>
<reference evidence="6 7" key="2">
    <citation type="journal article" date="2012" name="PLoS ONE">
        <title>Genomic characterization of the taylorella genus.</title>
        <authorList>
            <person name="Hebert L."/>
            <person name="Moumen B."/>
            <person name="Pons N."/>
            <person name="Duquesne F."/>
            <person name="Breuil M.F."/>
            <person name="Goux D."/>
            <person name="Batto J.M."/>
            <person name="Laugier C."/>
            <person name="Renault P."/>
            <person name="Petry S."/>
        </authorList>
    </citation>
    <scope>NUCLEOTIDE SEQUENCE [LARGE SCALE GENOMIC DNA]</scope>
    <source>
        <strain evidence="6 7">MCE3</strain>
    </source>
</reference>
<dbReference type="GO" id="GO:0051537">
    <property type="term" value="F:2 iron, 2 sulfur cluster binding"/>
    <property type="evidence" value="ECO:0007669"/>
    <property type="project" value="UniProtKB-KW"/>
</dbReference>
<dbReference type="OrthoDB" id="9806195at2"/>
<dbReference type="STRING" id="1008459.TASI_0670"/>
<keyword evidence="2" id="KW-0001">2Fe-2S</keyword>
<dbReference type="SUPFAM" id="SSF54292">
    <property type="entry name" value="2Fe-2S ferredoxin-like"/>
    <property type="match status" value="1"/>
</dbReference>
<dbReference type="InterPro" id="IPR012675">
    <property type="entry name" value="Beta-grasp_dom_sf"/>
</dbReference>
<dbReference type="GO" id="GO:0016491">
    <property type="term" value="F:oxidoreductase activity"/>
    <property type="evidence" value="ECO:0007669"/>
    <property type="project" value="InterPro"/>
</dbReference>
<dbReference type="Gene3D" id="3.40.50.80">
    <property type="entry name" value="Nucleotide-binding domain of ferredoxin-NADP reductase (FNR) module"/>
    <property type="match status" value="1"/>
</dbReference>
<dbReference type="eggNOG" id="COG0543">
    <property type="taxonomic scope" value="Bacteria"/>
</dbReference>
<dbReference type="Pfam" id="PF00970">
    <property type="entry name" value="FAD_binding_6"/>
    <property type="match status" value="1"/>
</dbReference>
<evidence type="ECO:0000256" key="1">
    <source>
        <dbReference type="ARBA" id="ARBA00001974"/>
    </source>
</evidence>
<dbReference type="InterPro" id="IPR036010">
    <property type="entry name" value="2Fe-2S_ferredoxin-like_sf"/>
</dbReference>
<dbReference type="Pfam" id="PF00175">
    <property type="entry name" value="NAD_binding_1"/>
    <property type="match status" value="1"/>
</dbReference>
<dbReference type="InterPro" id="IPR039261">
    <property type="entry name" value="FNR_nucleotide-bd"/>
</dbReference>
<dbReference type="Proteomes" id="UP000009284">
    <property type="component" value="Chromosome"/>
</dbReference>
<keyword evidence="7" id="KW-1185">Reference proteome</keyword>
<keyword evidence="2" id="KW-0479">Metal-binding</keyword>
<protein>
    <submittedName>
        <fullName evidence="6">2-polyprenylphenol hydroxylase</fullName>
    </submittedName>
</protein>